<evidence type="ECO:0000313" key="3">
    <source>
        <dbReference type="EMBL" id="SPQ18083.1"/>
    </source>
</evidence>
<evidence type="ECO:0000256" key="2">
    <source>
        <dbReference type="SAM" id="Phobius"/>
    </source>
</evidence>
<feature type="region of interest" description="Disordered" evidence="1">
    <location>
        <begin position="322"/>
        <end position="342"/>
    </location>
</feature>
<feature type="region of interest" description="Disordered" evidence="1">
    <location>
        <begin position="99"/>
        <end position="118"/>
    </location>
</feature>
<sequence>MSQNGGDAPKVSSPSRPRHQITRSISEISSPIRLHRHHSYRVNREPERDARTPAPQSAIPAVQARRSFEWSRSEGVTPNLTPNASRRTSIFYASADEVMPPAVRPPKDSRVASGNGLAKDQQRAVARVSGLQRSLAELESFTSSTTKQLDDTYYSLLEKLGALRSTVAALKELADRSRQLSGSFSAEAEELDADIRSQLDAFGQFEDQQKRIESLQGRIHAGRKRIRSLSERVDAVSERIESWERADREWQEKTRKRLMALWIVTSVVVFLVLALFVGSQHTSEGLEEATTRIASDGLNTLEVVAGAKADLLWNSRATESEGTSSLLNVTEPPGTSSSHTTDMLTVFDEL</sequence>
<organism evidence="3 4">
    <name type="scientific">Thermothielavioides terrestris</name>
    <dbReference type="NCBI Taxonomy" id="2587410"/>
    <lineage>
        <taxon>Eukaryota</taxon>
        <taxon>Fungi</taxon>
        <taxon>Dikarya</taxon>
        <taxon>Ascomycota</taxon>
        <taxon>Pezizomycotina</taxon>
        <taxon>Sordariomycetes</taxon>
        <taxon>Sordariomycetidae</taxon>
        <taxon>Sordariales</taxon>
        <taxon>Chaetomiaceae</taxon>
        <taxon>Thermothielavioides</taxon>
    </lineage>
</organism>
<dbReference type="EMBL" id="OUUZ01000001">
    <property type="protein sequence ID" value="SPQ18083.1"/>
    <property type="molecule type" value="Genomic_DNA"/>
</dbReference>
<evidence type="ECO:0000256" key="1">
    <source>
        <dbReference type="SAM" id="MobiDB-lite"/>
    </source>
</evidence>
<dbReference type="Proteomes" id="UP000289323">
    <property type="component" value="Unassembled WGS sequence"/>
</dbReference>
<protein>
    <submittedName>
        <fullName evidence="3">8e076ad0-4415-406a-934a-7f549b028a93</fullName>
    </submittedName>
</protein>
<name>A0A446B6F1_9PEZI</name>
<evidence type="ECO:0000313" key="4">
    <source>
        <dbReference type="Proteomes" id="UP000289323"/>
    </source>
</evidence>
<dbReference type="AlphaFoldDB" id="A0A446B6F1"/>
<keyword evidence="2" id="KW-1133">Transmembrane helix</keyword>
<reference evidence="3 4" key="1">
    <citation type="submission" date="2018-04" db="EMBL/GenBank/DDBJ databases">
        <authorList>
            <person name="Huttner S."/>
            <person name="Dainat J."/>
        </authorList>
    </citation>
    <scope>NUCLEOTIDE SEQUENCE [LARGE SCALE GENOMIC DNA]</scope>
</reference>
<feature type="transmembrane region" description="Helical" evidence="2">
    <location>
        <begin position="258"/>
        <end position="277"/>
    </location>
</feature>
<accession>A0A446B6F1</accession>
<proteinExistence type="predicted"/>
<keyword evidence="2" id="KW-0472">Membrane</keyword>
<feature type="region of interest" description="Disordered" evidence="1">
    <location>
        <begin position="1"/>
        <end position="66"/>
    </location>
</feature>
<keyword evidence="2" id="KW-0812">Transmembrane</keyword>
<feature type="compositionally biased region" description="Basic and acidic residues" evidence="1">
    <location>
        <begin position="42"/>
        <end position="51"/>
    </location>
</feature>
<gene>
    <name evidence="3" type="ORF">TT172_LOCUS502</name>
</gene>